<name>A0ABT8FMJ5_9ACTN</name>
<feature type="non-terminal residue" evidence="1">
    <location>
        <position position="1"/>
    </location>
</feature>
<gene>
    <name evidence="1" type="ORF">QWY28_23290</name>
</gene>
<proteinExistence type="predicted"/>
<comment type="caution">
    <text evidence="1">The sequence shown here is derived from an EMBL/GenBank/DDBJ whole genome shotgun (WGS) entry which is preliminary data.</text>
</comment>
<dbReference type="EMBL" id="JAUHJQ010000064">
    <property type="protein sequence ID" value="MDN4175894.1"/>
    <property type="molecule type" value="Genomic_DNA"/>
</dbReference>
<reference evidence="1" key="1">
    <citation type="submission" date="2023-06" db="EMBL/GenBank/DDBJ databases">
        <title>Draft genome sequence of Nocardioides sp. SOB77.</title>
        <authorList>
            <person name="Zhang G."/>
        </authorList>
    </citation>
    <scope>NUCLEOTIDE SEQUENCE</scope>
    <source>
        <strain evidence="1">SOB77</strain>
    </source>
</reference>
<organism evidence="1 2">
    <name type="scientific">Nocardioides oceani</name>
    <dbReference type="NCBI Taxonomy" id="3058369"/>
    <lineage>
        <taxon>Bacteria</taxon>
        <taxon>Bacillati</taxon>
        <taxon>Actinomycetota</taxon>
        <taxon>Actinomycetes</taxon>
        <taxon>Propionibacteriales</taxon>
        <taxon>Nocardioidaceae</taxon>
        <taxon>Nocardioides</taxon>
    </lineage>
</organism>
<evidence type="ECO:0000313" key="1">
    <source>
        <dbReference type="EMBL" id="MDN4175894.1"/>
    </source>
</evidence>
<dbReference type="Proteomes" id="UP001168620">
    <property type="component" value="Unassembled WGS sequence"/>
</dbReference>
<evidence type="ECO:0000313" key="2">
    <source>
        <dbReference type="Proteomes" id="UP001168620"/>
    </source>
</evidence>
<accession>A0ABT8FMJ5</accession>
<sequence length="108" mass="11741">YLYGTEHKNNDTKTIYSVNDQKVSSGTDNIRSACVLNTIGFGFGVLPARDSPYIGNRVSVSSTTGFTVWKIQSFDILVGDLKYTCDTMLISDFGCVIVAEIKTTIGDA</sequence>
<dbReference type="RefSeq" id="WP_300955301.1">
    <property type="nucleotide sequence ID" value="NZ_JAUHJQ010000064.1"/>
</dbReference>
<keyword evidence="2" id="KW-1185">Reference proteome</keyword>
<protein>
    <submittedName>
        <fullName evidence="1">Uncharacterized protein</fullName>
    </submittedName>
</protein>